<dbReference type="Proteomes" id="UP000660668">
    <property type="component" value="Unassembled WGS sequence"/>
</dbReference>
<dbReference type="GO" id="GO:0003677">
    <property type="term" value="F:DNA binding"/>
    <property type="evidence" value="ECO:0007669"/>
    <property type="project" value="InterPro"/>
</dbReference>
<gene>
    <name evidence="2" type="ORF">ISU10_02325</name>
</gene>
<sequence length="166" mass="18197">MELALMGLTHAEISAAVVSDLDQRAQTLAIGRGELRRELALPTGRLAVLSSRIDAQRLTARRRHLAWDPSQIPLALTRPLRAYPLESIAPTVSTNITRALVAAGVSRAGVRPRSLREYAANASYARSGRIEDVAGLLGIRSLDAARRLIDLDWQQRWGEEVLDDSP</sequence>
<protein>
    <submittedName>
        <fullName evidence="2">Uncharacterized protein</fullName>
    </submittedName>
</protein>
<evidence type="ECO:0000313" key="2">
    <source>
        <dbReference type="EMBL" id="MBF4766601.1"/>
    </source>
</evidence>
<proteinExistence type="predicted"/>
<dbReference type="InterPro" id="IPR013762">
    <property type="entry name" value="Integrase-like_cat_sf"/>
</dbReference>
<keyword evidence="3" id="KW-1185">Reference proteome</keyword>
<dbReference type="InterPro" id="IPR011010">
    <property type="entry name" value="DNA_brk_join_enz"/>
</dbReference>
<evidence type="ECO:0000313" key="3">
    <source>
        <dbReference type="Proteomes" id="UP000660668"/>
    </source>
</evidence>
<dbReference type="GO" id="GO:0006310">
    <property type="term" value="P:DNA recombination"/>
    <property type="evidence" value="ECO:0007669"/>
    <property type="project" value="UniProtKB-KW"/>
</dbReference>
<dbReference type="EMBL" id="JADKPO010000002">
    <property type="protein sequence ID" value="MBF4766601.1"/>
    <property type="molecule type" value="Genomic_DNA"/>
</dbReference>
<dbReference type="GO" id="GO:0015074">
    <property type="term" value="P:DNA integration"/>
    <property type="evidence" value="ECO:0007669"/>
    <property type="project" value="InterPro"/>
</dbReference>
<dbReference type="RefSeq" id="WP_194694756.1">
    <property type="nucleotide sequence ID" value="NZ_JADKPO010000002.1"/>
</dbReference>
<dbReference type="Gene3D" id="1.10.443.10">
    <property type="entry name" value="Intergrase catalytic core"/>
    <property type="match status" value="1"/>
</dbReference>
<name>A0A930YFK5_9ACTN</name>
<dbReference type="SUPFAM" id="SSF56349">
    <property type="entry name" value="DNA breaking-rejoining enzymes"/>
    <property type="match status" value="1"/>
</dbReference>
<comment type="caution">
    <text evidence="2">The sequence shown here is derived from an EMBL/GenBank/DDBJ whole genome shotgun (WGS) entry which is preliminary data.</text>
</comment>
<organism evidence="2 3">
    <name type="scientific">Nocardioides agariphilus</name>
    <dbReference type="NCBI Taxonomy" id="433664"/>
    <lineage>
        <taxon>Bacteria</taxon>
        <taxon>Bacillati</taxon>
        <taxon>Actinomycetota</taxon>
        <taxon>Actinomycetes</taxon>
        <taxon>Propionibacteriales</taxon>
        <taxon>Nocardioidaceae</taxon>
        <taxon>Nocardioides</taxon>
    </lineage>
</organism>
<keyword evidence="1" id="KW-0233">DNA recombination</keyword>
<evidence type="ECO:0000256" key="1">
    <source>
        <dbReference type="ARBA" id="ARBA00023172"/>
    </source>
</evidence>
<accession>A0A930YFK5</accession>
<dbReference type="AlphaFoldDB" id="A0A930YFK5"/>
<reference evidence="2" key="1">
    <citation type="submission" date="2020-11" db="EMBL/GenBank/DDBJ databases">
        <title>Nocardioides cynanchi sp. nov., isolated from soil of rhizosphere of Cynanchum wilfordii.</title>
        <authorList>
            <person name="Lee J.-S."/>
            <person name="Suh M.K."/>
            <person name="Kim J.-S."/>
        </authorList>
    </citation>
    <scope>NUCLEOTIDE SEQUENCE</scope>
    <source>
        <strain evidence="2">KCTC 19276</strain>
    </source>
</reference>